<sequence length="214" mass="23588">MNRRTMPATATLAAAVALVLTGCSSDSEPDDRIKGAGQGEDTSSPSARATPTAPAKMADFGLPDDLDVEIESNTTGDKAKDQILKEQAESLMARQRLYVDLDTNSRYLTRYYGGEAREFYVADVKKAKSEGRTITGTYRYYDRKVTKNTDDLVIVTYCEDRSRADAKDVTSGKTRKTKPSPEDFIFNTATLRKTEHDTWLVQSFRGEGGAAACR</sequence>
<dbReference type="OrthoDB" id="4204839at2"/>
<keyword evidence="3" id="KW-1185">Reference proteome</keyword>
<dbReference type="AlphaFoldDB" id="A0A5P2BE09"/>
<dbReference type="RefSeq" id="WP_150170879.1">
    <property type="nucleotide sequence ID" value="NZ_CP029193.1"/>
</dbReference>
<gene>
    <name evidence="2" type="ORF">DEJ47_21970</name>
</gene>
<feature type="region of interest" description="Disordered" evidence="1">
    <location>
        <begin position="24"/>
        <end position="60"/>
    </location>
</feature>
<name>A0A5P2BE09_STRVZ</name>
<dbReference type="PROSITE" id="PS51257">
    <property type="entry name" value="PROKAR_LIPOPROTEIN"/>
    <property type="match status" value="1"/>
</dbReference>
<dbReference type="Proteomes" id="UP000323046">
    <property type="component" value="Chromosome"/>
</dbReference>
<proteinExistence type="predicted"/>
<dbReference type="EMBL" id="CP029193">
    <property type="protein sequence ID" value="QES28745.1"/>
    <property type="molecule type" value="Genomic_DNA"/>
</dbReference>
<organism evidence="2 3">
    <name type="scientific">Streptomyces venezuelae</name>
    <dbReference type="NCBI Taxonomy" id="54571"/>
    <lineage>
        <taxon>Bacteria</taxon>
        <taxon>Bacillati</taxon>
        <taxon>Actinomycetota</taxon>
        <taxon>Actinomycetes</taxon>
        <taxon>Kitasatosporales</taxon>
        <taxon>Streptomycetaceae</taxon>
        <taxon>Streptomyces</taxon>
    </lineage>
</organism>
<evidence type="ECO:0000313" key="3">
    <source>
        <dbReference type="Proteomes" id="UP000323046"/>
    </source>
</evidence>
<evidence type="ECO:0000313" key="2">
    <source>
        <dbReference type="EMBL" id="QES28745.1"/>
    </source>
</evidence>
<evidence type="ECO:0008006" key="4">
    <source>
        <dbReference type="Google" id="ProtNLM"/>
    </source>
</evidence>
<evidence type="ECO:0000256" key="1">
    <source>
        <dbReference type="SAM" id="MobiDB-lite"/>
    </source>
</evidence>
<accession>A0A5P2BE09</accession>
<feature type="compositionally biased region" description="Low complexity" evidence="1">
    <location>
        <begin position="42"/>
        <end position="55"/>
    </location>
</feature>
<reference evidence="2 3" key="1">
    <citation type="submission" date="2018-05" db="EMBL/GenBank/DDBJ databases">
        <title>Streptomyces venezuelae.</title>
        <authorList>
            <person name="Kim W."/>
            <person name="Lee N."/>
            <person name="Cho B.-K."/>
        </authorList>
    </citation>
    <scope>NUCLEOTIDE SEQUENCE [LARGE SCALE GENOMIC DNA]</scope>
    <source>
        <strain evidence="2 3">ATCC 14583</strain>
    </source>
</reference>
<protein>
    <recommendedName>
        <fullName evidence="4">Lipoprotein</fullName>
    </recommendedName>
</protein>